<evidence type="ECO:0000256" key="3">
    <source>
        <dbReference type="ARBA" id="ARBA00022989"/>
    </source>
</evidence>
<evidence type="ECO:0000256" key="8">
    <source>
        <dbReference type="SAM" id="MobiDB-lite"/>
    </source>
</evidence>
<keyword evidence="6 9" id="KW-0472">Membrane</keyword>
<reference evidence="10" key="1">
    <citation type="journal article" date="2015" name="Insect Biochem. Mol. Biol.">
        <title>An insight into the sialome of the horse fly, Tabanus bromius.</title>
        <authorList>
            <person name="Ribeiro J.M."/>
            <person name="Kazimirova M."/>
            <person name="Takac P."/>
            <person name="Andersen J.F."/>
            <person name="Francischetti I.M."/>
        </authorList>
    </citation>
    <scope>NUCLEOTIDE SEQUENCE</scope>
</reference>
<dbReference type="PANTHER" id="PTHR13815">
    <property type="entry name" value="GOLGIN-84"/>
    <property type="match status" value="1"/>
</dbReference>
<feature type="region of interest" description="Disordered" evidence="8">
    <location>
        <begin position="86"/>
        <end position="125"/>
    </location>
</feature>
<proteinExistence type="evidence at transcript level"/>
<protein>
    <submittedName>
        <fullName evidence="10">Putative golgin-84</fullName>
    </submittedName>
</protein>
<keyword evidence="2 9" id="KW-0812">Transmembrane</keyword>
<dbReference type="GO" id="GO:0031985">
    <property type="term" value="C:Golgi cisterna"/>
    <property type="evidence" value="ECO:0007669"/>
    <property type="project" value="TreeGrafter"/>
</dbReference>
<name>A0A0K8TTL7_TABBR</name>
<dbReference type="Pfam" id="PF09787">
    <property type="entry name" value="Golgin_A5"/>
    <property type="match status" value="1"/>
</dbReference>
<dbReference type="EMBL" id="GDAI01000318">
    <property type="protein sequence ID" value="JAI17285.1"/>
    <property type="molecule type" value="mRNA"/>
</dbReference>
<evidence type="ECO:0000256" key="1">
    <source>
        <dbReference type="ARBA" id="ARBA00004409"/>
    </source>
</evidence>
<dbReference type="GO" id="GO:0000301">
    <property type="term" value="P:retrograde transport, vesicle recycling within Golgi"/>
    <property type="evidence" value="ECO:0007669"/>
    <property type="project" value="TreeGrafter"/>
</dbReference>
<evidence type="ECO:0000256" key="2">
    <source>
        <dbReference type="ARBA" id="ARBA00022692"/>
    </source>
</evidence>
<comment type="subcellular location">
    <subcellularLocation>
        <location evidence="1">Golgi apparatus membrane</location>
        <topology evidence="1">Single-pass type IV membrane protein</topology>
    </subcellularLocation>
</comment>
<feature type="compositionally biased region" description="Low complexity" evidence="8">
    <location>
        <begin position="97"/>
        <end position="110"/>
    </location>
</feature>
<keyword evidence="5 7" id="KW-0175">Coiled coil</keyword>
<evidence type="ECO:0000256" key="6">
    <source>
        <dbReference type="ARBA" id="ARBA00023136"/>
    </source>
</evidence>
<evidence type="ECO:0000313" key="10">
    <source>
        <dbReference type="EMBL" id="JAI17285.1"/>
    </source>
</evidence>
<feature type="transmembrane region" description="Helical" evidence="9">
    <location>
        <begin position="514"/>
        <end position="535"/>
    </location>
</feature>
<feature type="compositionally biased region" description="Basic and acidic residues" evidence="8">
    <location>
        <begin position="86"/>
        <end position="95"/>
    </location>
</feature>
<dbReference type="GO" id="GO:0000139">
    <property type="term" value="C:Golgi membrane"/>
    <property type="evidence" value="ECO:0007669"/>
    <property type="project" value="UniProtKB-SubCell"/>
</dbReference>
<dbReference type="AlphaFoldDB" id="A0A0K8TTL7"/>
<keyword evidence="4" id="KW-0333">Golgi apparatus</keyword>
<evidence type="ECO:0000256" key="5">
    <source>
        <dbReference type="ARBA" id="ARBA00023054"/>
    </source>
</evidence>
<evidence type="ECO:0000256" key="9">
    <source>
        <dbReference type="SAM" id="Phobius"/>
    </source>
</evidence>
<dbReference type="InterPro" id="IPR019177">
    <property type="entry name" value="Golgin_subfamily_A_member_5"/>
</dbReference>
<evidence type="ECO:0000256" key="4">
    <source>
        <dbReference type="ARBA" id="ARBA00023034"/>
    </source>
</evidence>
<feature type="coiled-coil region" evidence="7">
    <location>
        <begin position="143"/>
        <end position="460"/>
    </location>
</feature>
<evidence type="ECO:0000256" key="7">
    <source>
        <dbReference type="SAM" id="Coils"/>
    </source>
</evidence>
<dbReference type="PANTHER" id="PTHR13815:SF7">
    <property type="entry name" value="GOLGIN SUBFAMILY A MEMBER 5"/>
    <property type="match status" value="1"/>
</dbReference>
<dbReference type="GO" id="GO:0007030">
    <property type="term" value="P:Golgi organization"/>
    <property type="evidence" value="ECO:0007669"/>
    <property type="project" value="InterPro"/>
</dbReference>
<accession>A0A0K8TTL7</accession>
<keyword evidence="3 9" id="KW-1133">Transmembrane helix</keyword>
<organism evidence="10">
    <name type="scientific">Tabanus bromius</name>
    <name type="common">Band-eyed brown horse fly</name>
    <dbReference type="NCBI Taxonomy" id="304241"/>
    <lineage>
        <taxon>Eukaryota</taxon>
        <taxon>Metazoa</taxon>
        <taxon>Ecdysozoa</taxon>
        <taxon>Arthropoda</taxon>
        <taxon>Hexapoda</taxon>
        <taxon>Insecta</taxon>
        <taxon>Pterygota</taxon>
        <taxon>Neoptera</taxon>
        <taxon>Endopterygota</taxon>
        <taxon>Diptera</taxon>
        <taxon>Brachycera</taxon>
        <taxon>Tabanomorpha</taxon>
        <taxon>Tabanoidea</taxon>
        <taxon>Tabanidae</taxon>
        <taxon>Tabanus</taxon>
    </lineage>
</organism>
<dbReference type="Gene3D" id="1.10.287.1490">
    <property type="match status" value="1"/>
</dbReference>
<sequence>MSWITGLAGRAEDILNKLDQNAANVLQQPHRVDVENDEVTVIEEKQEESIVEGLKRNLSSTSLSLTRSLTPRKLAKSENLNGSRTDDQFFIKSEKGSSNLSSRRSSISSRADGISNGQEEIAEISPPKKIQMKKIEGNFEKELATVKIALAQISAERDELQNDLSTLQESMKEIQDEKRLQEVENVLRSVSSERDQLKMEIEKLQITSSDYVKSISELETNLAKSNQNVLRLTEKLEWQTKETEQAVSDLEQYRKKAQATLQMKDKLIEELKSNKSQGAENSNEKALNYEIEGLRQENQHLADELKTTLMQLDNSKEFLQKLEKQIEDKNNEISKIQNALKENLGIEQQRSNQLETEVKILNQEVSVMRDEMNRQRQTLLARISEKDKEITKLKSNSSDNGLNDVNNLEDRVQFLTQALVQKQASIETVTAERNALKLQLEKTEDQLRHLMAQQRQQRVQIINVNDTDDAKAQLPFLMRETPFDTNVARKMKRAYSSLDSAGIRIGVFLRRYPLIRIAVIMYIALLHLWVMFVLLSSTPT</sequence>